<dbReference type="PANTHER" id="PTHR10165">
    <property type="entry name" value="LIPID PHOSPHATE PHOSPHATASE"/>
    <property type="match status" value="1"/>
</dbReference>
<evidence type="ECO:0000256" key="3">
    <source>
        <dbReference type="ARBA" id="ARBA00022692"/>
    </source>
</evidence>
<dbReference type="GO" id="GO:0006644">
    <property type="term" value="P:phospholipid metabolic process"/>
    <property type="evidence" value="ECO:0007669"/>
    <property type="project" value="InterPro"/>
</dbReference>
<evidence type="ECO:0000256" key="1">
    <source>
        <dbReference type="ARBA" id="ARBA00004141"/>
    </source>
</evidence>
<dbReference type="Gene3D" id="1.20.144.10">
    <property type="entry name" value="Phosphatidic acid phosphatase type 2/haloperoxidase"/>
    <property type="match status" value="1"/>
</dbReference>
<dbReference type="GO" id="GO:0008195">
    <property type="term" value="F:phosphatidate phosphatase activity"/>
    <property type="evidence" value="ECO:0007669"/>
    <property type="project" value="TreeGrafter"/>
</dbReference>
<evidence type="ECO:0000256" key="5">
    <source>
        <dbReference type="ARBA" id="ARBA00023136"/>
    </source>
</evidence>
<dbReference type="GO" id="GO:0007165">
    <property type="term" value="P:signal transduction"/>
    <property type="evidence" value="ECO:0007669"/>
    <property type="project" value="TreeGrafter"/>
</dbReference>
<comment type="subcellular location">
    <subcellularLocation>
        <location evidence="1">Membrane</location>
        <topology evidence="1">Multi-pass membrane protein</topology>
    </subcellularLocation>
</comment>
<dbReference type="InterPro" id="IPR043216">
    <property type="entry name" value="PAP-like"/>
</dbReference>
<accession>U4URN5</accession>
<proteinExistence type="inferred from homology"/>
<dbReference type="Pfam" id="PF01569">
    <property type="entry name" value="PAP2"/>
    <property type="match status" value="1"/>
</dbReference>
<evidence type="ECO:0000313" key="8">
    <source>
        <dbReference type="EMBL" id="ERL92735.1"/>
    </source>
</evidence>
<gene>
    <name evidence="8" type="ORF">D910_10045</name>
</gene>
<feature type="transmembrane region" description="Helical" evidence="6">
    <location>
        <begin position="25"/>
        <end position="43"/>
    </location>
</feature>
<dbReference type="SUPFAM" id="SSF48317">
    <property type="entry name" value="Acid phosphatase/Vanadium-dependent haloperoxidase"/>
    <property type="match status" value="1"/>
</dbReference>
<sequence>MTLTELLNRPNDRKHFYFLGRKIPFWIYNAYCAIGMFAFGAACSQLTTDVMKYTIGRLRPHFYTVCLPDVNCSLAENQNVYHTDFSCTNPAYMYNKRIMKEMRLSFPSGHSSFSMYTMVYFSVSRTKCNISLMQFSAKTSGGI</sequence>
<reference evidence="8 9" key="1">
    <citation type="journal article" date="2013" name="Genome Biol.">
        <title>Draft genome of the mountain pine beetle, Dendroctonus ponderosae Hopkins, a major forest pest.</title>
        <authorList>
            <person name="Keeling C.I."/>
            <person name="Yuen M.M."/>
            <person name="Liao N.Y."/>
            <person name="Docking T.R."/>
            <person name="Chan S.K."/>
            <person name="Taylor G.A."/>
            <person name="Palmquist D.L."/>
            <person name="Jackman S.D."/>
            <person name="Nguyen A."/>
            <person name="Li M."/>
            <person name="Henderson H."/>
            <person name="Janes J.K."/>
            <person name="Zhao Y."/>
            <person name="Pandoh P."/>
            <person name="Moore R."/>
            <person name="Sperling F.A."/>
            <person name="Huber D.P."/>
            <person name="Birol I."/>
            <person name="Jones S.J."/>
            <person name="Bohlmann J."/>
        </authorList>
    </citation>
    <scope>NUCLEOTIDE SEQUENCE</scope>
</reference>
<dbReference type="STRING" id="77166.U4URN5"/>
<keyword evidence="5 6" id="KW-0472">Membrane</keyword>
<dbReference type="OrthoDB" id="8907274at2759"/>
<evidence type="ECO:0000256" key="4">
    <source>
        <dbReference type="ARBA" id="ARBA00022989"/>
    </source>
</evidence>
<keyword evidence="3 6" id="KW-0812">Transmembrane</keyword>
<evidence type="ECO:0000256" key="2">
    <source>
        <dbReference type="ARBA" id="ARBA00008816"/>
    </source>
</evidence>
<feature type="non-terminal residue" evidence="8">
    <location>
        <position position="143"/>
    </location>
</feature>
<feature type="domain" description="Phosphatidic acid phosphatase type 2/haloperoxidase" evidence="7">
    <location>
        <begin position="37"/>
        <end position="122"/>
    </location>
</feature>
<dbReference type="PANTHER" id="PTHR10165:SF197">
    <property type="entry name" value="FI04477P-RELATED"/>
    <property type="match status" value="1"/>
</dbReference>
<dbReference type="AlphaFoldDB" id="U4URN5"/>
<keyword evidence="4 6" id="KW-1133">Transmembrane helix</keyword>
<organism evidence="8 9">
    <name type="scientific">Dendroctonus ponderosae</name>
    <name type="common">Mountain pine beetle</name>
    <dbReference type="NCBI Taxonomy" id="77166"/>
    <lineage>
        <taxon>Eukaryota</taxon>
        <taxon>Metazoa</taxon>
        <taxon>Ecdysozoa</taxon>
        <taxon>Arthropoda</taxon>
        <taxon>Hexapoda</taxon>
        <taxon>Insecta</taxon>
        <taxon>Pterygota</taxon>
        <taxon>Neoptera</taxon>
        <taxon>Endopterygota</taxon>
        <taxon>Coleoptera</taxon>
        <taxon>Polyphaga</taxon>
        <taxon>Cucujiformia</taxon>
        <taxon>Curculionidae</taxon>
        <taxon>Scolytinae</taxon>
        <taxon>Dendroctonus</taxon>
    </lineage>
</organism>
<name>U4URN5_DENPD</name>
<evidence type="ECO:0000256" key="6">
    <source>
        <dbReference type="SAM" id="Phobius"/>
    </source>
</evidence>
<dbReference type="InterPro" id="IPR000326">
    <property type="entry name" value="PAP2/HPO"/>
</dbReference>
<dbReference type="EMBL" id="KB632333">
    <property type="protein sequence ID" value="ERL92735.1"/>
    <property type="molecule type" value="Genomic_DNA"/>
</dbReference>
<protein>
    <recommendedName>
        <fullName evidence="7">Phosphatidic acid phosphatase type 2/haloperoxidase domain-containing protein</fullName>
    </recommendedName>
</protein>
<evidence type="ECO:0000313" key="9">
    <source>
        <dbReference type="Proteomes" id="UP000030742"/>
    </source>
</evidence>
<dbReference type="GO" id="GO:0046839">
    <property type="term" value="P:phospholipid dephosphorylation"/>
    <property type="evidence" value="ECO:0007669"/>
    <property type="project" value="TreeGrafter"/>
</dbReference>
<comment type="similarity">
    <text evidence="2">Belongs to the PA-phosphatase related phosphoesterase family.</text>
</comment>
<dbReference type="InterPro" id="IPR036938">
    <property type="entry name" value="PAP2/HPO_sf"/>
</dbReference>
<dbReference type="GO" id="GO:0005886">
    <property type="term" value="C:plasma membrane"/>
    <property type="evidence" value="ECO:0007669"/>
    <property type="project" value="TreeGrafter"/>
</dbReference>
<dbReference type="Proteomes" id="UP000030742">
    <property type="component" value="Unassembled WGS sequence"/>
</dbReference>
<evidence type="ECO:0000259" key="7">
    <source>
        <dbReference type="Pfam" id="PF01569"/>
    </source>
</evidence>